<accession>A0A444J4T7</accession>
<gene>
    <name evidence="1" type="ORF">H206_05372</name>
</gene>
<sequence>MIKAGVWGDQGFFKLGNGIGHLIDIDFFLAEDALELGNIARNGLEHFFGQIMGKGHFTRIGNRSTCLIFEILGPTIPELHKTHARIKDCGRVNGALLPIMTDGGLQIICTAPA</sequence>
<organism evidence="1 2">
    <name type="scientific">Candidatus Electrothrix aarhusensis</name>
    <dbReference type="NCBI Taxonomy" id="1859131"/>
    <lineage>
        <taxon>Bacteria</taxon>
        <taxon>Pseudomonadati</taxon>
        <taxon>Thermodesulfobacteriota</taxon>
        <taxon>Desulfobulbia</taxon>
        <taxon>Desulfobulbales</taxon>
        <taxon>Desulfobulbaceae</taxon>
        <taxon>Candidatus Electrothrix</taxon>
    </lineage>
</organism>
<proteinExistence type="predicted"/>
<dbReference type="Proteomes" id="UP000287853">
    <property type="component" value="Unassembled WGS sequence"/>
</dbReference>
<comment type="caution">
    <text evidence="1">The sequence shown here is derived from an EMBL/GenBank/DDBJ whole genome shotgun (WGS) entry which is preliminary data.</text>
</comment>
<keyword evidence="2" id="KW-1185">Reference proteome</keyword>
<name>A0A444J4T7_9BACT</name>
<evidence type="ECO:0000313" key="1">
    <source>
        <dbReference type="EMBL" id="RWX48079.1"/>
    </source>
</evidence>
<reference evidence="1 2" key="1">
    <citation type="submission" date="2017-01" db="EMBL/GenBank/DDBJ databases">
        <title>The cable genome- insights into the physiology and evolution of filamentous bacteria capable of sulfide oxidation via long distance electron transfer.</title>
        <authorList>
            <person name="Schreiber L."/>
            <person name="Bjerg J.T."/>
            <person name="Boggild A."/>
            <person name="Van De Vossenberg J."/>
            <person name="Meysman F."/>
            <person name="Nielsen L.P."/>
            <person name="Schramm A."/>
            <person name="Kjeldsen K.U."/>
        </authorList>
    </citation>
    <scope>NUCLEOTIDE SEQUENCE [LARGE SCALE GENOMIC DNA]</scope>
    <source>
        <strain evidence="1">MCF</strain>
    </source>
</reference>
<protein>
    <submittedName>
        <fullName evidence="1">Uncharacterized protein</fullName>
    </submittedName>
</protein>
<dbReference type="AlphaFoldDB" id="A0A444J4T7"/>
<evidence type="ECO:0000313" key="2">
    <source>
        <dbReference type="Proteomes" id="UP000287853"/>
    </source>
</evidence>
<dbReference type="EMBL" id="MTKO01000008">
    <property type="protein sequence ID" value="RWX48079.1"/>
    <property type="molecule type" value="Genomic_DNA"/>
</dbReference>